<evidence type="ECO:0000256" key="1">
    <source>
        <dbReference type="SAM" id="MobiDB-lite"/>
    </source>
</evidence>
<dbReference type="SUPFAM" id="SSF55315">
    <property type="entry name" value="L30e-like"/>
    <property type="match status" value="1"/>
</dbReference>
<keyword evidence="3" id="KW-1185">Reference proteome</keyword>
<dbReference type="Gene3D" id="3.30.1330.30">
    <property type="match status" value="1"/>
</dbReference>
<dbReference type="GO" id="GO:0005840">
    <property type="term" value="C:ribosome"/>
    <property type="evidence" value="ECO:0007669"/>
    <property type="project" value="UniProtKB-KW"/>
</dbReference>
<proteinExistence type="predicted"/>
<organism evidence="2 3">
    <name type="scientific">Sciurus carolinensis</name>
    <name type="common">Eastern gray squirrel</name>
    <dbReference type="NCBI Taxonomy" id="30640"/>
    <lineage>
        <taxon>Eukaryota</taxon>
        <taxon>Metazoa</taxon>
        <taxon>Chordata</taxon>
        <taxon>Craniata</taxon>
        <taxon>Vertebrata</taxon>
        <taxon>Euteleostomi</taxon>
        <taxon>Mammalia</taxon>
        <taxon>Eutheria</taxon>
        <taxon>Euarchontoglires</taxon>
        <taxon>Glires</taxon>
        <taxon>Rodentia</taxon>
        <taxon>Sciuromorpha</taxon>
        <taxon>Sciuridae</taxon>
        <taxon>Sciurinae</taxon>
        <taxon>Sciurini</taxon>
        <taxon>Sciurus</taxon>
    </lineage>
</organism>
<dbReference type="EMBL" id="JAATJV010382398">
    <property type="protein sequence ID" value="MBZ3882563.1"/>
    <property type="molecule type" value="Genomic_DNA"/>
</dbReference>
<keyword evidence="2" id="KW-0689">Ribosomal protein</keyword>
<evidence type="ECO:0000313" key="3">
    <source>
        <dbReference type="Proteomes" id="UP001166674"/>
    </source>
</evidence>
<protein>
    <submittedName>
        <fullName evidence="2">60S ribosomal protein L7a</fullName>
    </submittedName>
</protein>
<dbReference type="AlphaFoldDB" id="A0AA41N2L5"/>
<sequence>MVASSAEKQAAGKGDNPTKGPQVLQTGVNTVNTLVENKAPLVVIAYDVDSISWLSSCPPCVARWESLTASRGHPVHRKMCTTAASTQVNSEEEGALAKLVEAIRTNYNDRYEIQHHWGDNVLGPKSVAPTATLEKAKAKEFATKLG</sequence>
<reference evidence="2" key="1">
    <citation type="submission" date="2020-03" db="EMBL/GenBank/DDBJ databases">
        <title>Studies in the Genomics of Life Span.</title>
        <authorList>
            <person name="Glass D."/>
        </authorList>
    </citation>
    <scope>NUCLEOTIDE SEQUENCE</scope>
    <source>
        <strain evidence="2">SUZIE</strain>
        <tissue evidence="2">Muscle</tissue>
    </source>
</reference>
<name>A0AA41N2L5_SCICA</name>
<comment type="caution">
    <text evidence="2">The sequence shown here is derived from an EMBL/GenBank/DDBJ whole genome shotgun (WGS) entry which is preliminary data.</text>
</comment>
<gene>
    <name evidence="2" type="ORF">SUZIE_168565</name>
</gene>
<keyword evidence="2" id="KW-0687">Ribonucleoprotein</keyword>
<accession>A0AA41N2L5</accession>
<dbReference type="Proteomes" id="UP001166674">
    <property type="component" value="Unassembled WGS sequence"/>
</dbReference>
<dbReference type="InterPro" id="IPR029064">
    <property type="entry name" value="Ribosomal_eL30-like_sf"/>
</dbReference>
<evidence type="ECO:0000313" key="2">
    <source>
        <dbReference type="EMBL" id="MBZ3882563.1"/>
    </source>
</evidence>
<feature type="region of interest" description="Disordered" evidence="1">
    <location>
        <begin position="1"/>
        <end position="24"/>
    </location>
</feature>